<evidence type="ECO:0000313" key="1">
    <source>
        <dbReference type="EMBL" id="MDI2091103.1"/>
    </source>
</evidence>
<dbReference type="RefSeq" id="WP_281448208.1">
    <property type="nucleotide sequence ID" value="NZ_JASBAO010000001.1"/>
</dbReference>
<proteinExistence type="predicted"/>
<evidence type="ECO:0008006" key="3">
    <source>
        <dbReference type="Google" id="ProtNLM"/>
    </source>
</evidence>
<protein>
    <recommendedName>
        <fullName evidence="3">Secreted protein</fullName>
    </recommendedName>
</protein>
<gene>
    <name evidence="1" type="ORF">QJV27_06940</name>
</gene>
<reference evidence="1" key="1">
    <citation type="submission" date="2023-05" db="EMBL/GenBank/DDBJ databases">
        <title>Whole genome sequence of Commensalibacter sp.</title>
        <authorList>
            <person name="Charoenyingcharoen P."/>
            <person name="Yukphan P."/>
        </authorList>
    </citation>
    <scope>NUCLEOTIDE SEQUENCE</scope>
    <source>
        <strain evidence="1">TBRC 16381</strain>
    </source>
</reference>
<name>A0ABT6Q1Z1_9PROT</name>
<dbReference type="Proteomes" id="UP001431634">
    <property type="component" value="Unassembled WGS sequence"/>
</dbReference>
<organism evidence="1 2">
    <name type="scientific">Commensalibacter oyaizuii</name>
    <dbReference type="NCBI Taxonomy" id="3043873"/>
    <lineage>
        <taxon>Bacteria</taxon>
        <taxon>Pseudomonadati</taxon>
        <taxon>Pseudomonadota</taxon>
        <taxon>Alphaproteobacteria</taxon>
        <taxon>Acetobacterales</taxon>
        <taxon>Acetobacteraceae</taxon>
    </lineage>
</organism>
<accession>A0ABT6Q1Z1</accession>
<dbReference type="EMBL" id="JASBAO010000001">
    <property type="protein sequence ID" value="MDI2091103.1"/>
    <property type="molecule type" value="Genomic_DNA"/>
</dbReference>
<sequence length="119" mass="13589">MIIYSNRIYIISILSLISIILSSTAYANYKRCWINNGIPSINCAPADGSYYTKQKDDTYKKCPVVSGRLRKPCKDEDGFAMIINNHLWYQCPIQHGKKLDHCSLATGYYTISLPHLPRL</sequence>
<keyword evidence="2" id="KW-1185">Reference proteome</keyword>
<comment type="caution">
    <text evidence="1">The sequence shown here is derived from an EMBL/GenBank/DDBJ whole genome shotgun (WGS) entry which is preliminary data.</text>
</comment>
<evidence type="ECO:0000313" key="2">
    <source>
        <dbReference type="Proteomes" id="UP001431634"/>
    </source>
</evidence>